<dbReference type="InterPro" id="IPR045507">
    <property type="entry name" value="DUF6483"/>
</dbReference>
<comment type="caution">
    <text evidence="1">The sequence shown here is derived from an EMBL/GenBank/DDBJ whole genome shotgun (WGS) entry which is preliminary data.</text>
</comment>
<keyword evidence="2" id="KW-1185">Reference proteome</keyword>
<accession>A0ABR7IBR8</accession>
<dbReference type="Proteomes" id="UP000621540">
    <property type="component" value="Unassembled WGS sequence"/>
</dbReference>
<organism evidence="1 2">
    <name type="scientific">Roseburia yibonii</name>
    <dbReference type="NCBI Taxonomy" id="2763063"/>
    <lineage>
        <taxon>Bacteria</taxon>
        <taxon>Bacillati</taxon>
        <taxon>Bacillota</taxon>
        <taxon>Clostridia</taxon>
        <taxon>Lachnospirales</taxon>
        <taxon>Lachnospiraceae</taxon>
        <taxon>Roseburia</taxon>
    </lineage>
</organism>
<evidence type="ECO:0000313" key="1">
    <source>
        <dbReference type="EMBL" id="MBC5754388.1"/>
    </source>
</evidence>
<gene>
    <name evidence="1" type="ORF">H8Z76_10265</name>
</gene>
<protein>
    <recommendedName>
        <fullName evidence="3">DUF3775 domain-containing protein</fullName>
    </recommendedName>
</protein>
<proteinExistence type="predicted"/>
<dbReference type="Pfam" id="PF20092">
    <property type="entry name" value="DUF6483"/>
    <property type="match status" value="1"/>
</dbReference>
<name>A0ABR7IBR8_9FIRM</name>
<dbReference type="EMBL" id="JACOQH010000007">
    <property type="protein sequence ID" value="MBC5754388.1"/>
    <property type="molecule type" value="Genomic_DNA"/>
</dbReference>
<evidence type="ECO:0008006" key="3">
    <source>
        <dbReference type="Google" id="ProtNLM"/>
    </source>
</evidence>
<reference evidence="1 2" key="1">
    <citation type="submission" date="2020-08" db="EMBL/GenBank/DDBJ databases">
        <title>Genome public.</title>
        <authorList>
            <person name="Liu C."/>
            <person name="Sun Q."/>
        </authorList>
    </citation>
    <scope>NUCLEOTIDE SEQUENCE [LARGE SCALE GENOMIC DNA]</scope>
    <source>
        <strain evidence="1 2">BX0805</strain>
    </source>
</reference>
<evidence type="ECO:0000313" key="2">
    <source>
        <dbReference type="Proteomes" id="UP000621540"/>
    </source>
</evidence>
<sequence length="128" mass="14913">MFEQDYIMRLIHEMVRTVMKLVFGLDEEEEEELRVLDTMSADNGEKLNELIDLADEGKINEAENRLYDLLEDKDPDALKIALAFYDHMNGFDTEFLDEADYSREEIRDGICDVLKRFGYGGMTGLFLQ</sequence>
<dbReference type="RefSeq" id="WP_022514901.1">
    <property type="nucleotide sequence ID" value="NZ_JACOQH010000007.1"/>
</dbReference>